<reference evidence="2" key="1">
    <citation type="submission" date="2021-01" db="EMBL/GenBank/DDBJ databases">
        <authorList>
            <person name="Corre E."/>
            <person name="Pelletier E."/>
            <person name="Niang G."/>
            <person name="Scheremetjew M."/>
            <person name="Finn R."/>
            <person name="Kale V."/>
            <person name="Holt S."/>
            <person name="Cochrane G."/>
            <person name="Meng A."/>
            <person name="Brown T."/>
            <person name="Cohen L."/>
        </authorList>
    </citation>
    <scope>NUCLEOTIDE SEQUENCE</scope>
    <source>
        <strain evidence="2">CCMP2084</strain>
    </source>
</reference>
<accession>A0A6T7JEA2</accession>
<evidence type="ECO:0000313" key="2">
    <source>
        <dbReference type="EMBL" id="CAD9823381.1"/>
    </source>
</evidence>
<sequence length="218" mass="25013">MVYHGSLLCRTTVVTARKCRHMLATTRRTNTNNANHATKRTKTKIPEPTWSVQGLHLASNQHSHNNDNEEQDDEYYEVLAMRSGLPPSCVSQTKHSSNNNRTNVAQMMQFLSMLQKRQQQQQQDSIPNHDDDDDESIMERGSLRLRTTPQQDSSTRRFTDTHDPDDEAAVDPEWKSVWNAVLQSNKLVRHPTTEENIGSGEEEETLDYFSVPKTHDPN</sequence>
<evidence type="ECO:0000256" key="1">
    <source>
        <dbReference type="SAM" id="MobiDB-lite"/>
    </source>
</evidence>
<evidence type="ECO:0000313" key="3">
    <source>
        <dbReference type="EMBL" id="CAD9823382.1"/>
    </source>
</evidence>
<protein>
    <submittedName>
        <fullName evidence="2">Uncharacterized protein</fullName>
    </submittedName>
</protein>
<proteinExistence type="predicted"/>
<dbReference type="EMBL" id="HBHQ01022488">
    <property type="protein sequence ID" value="CAD9823381.1"/>
    <property type="molecule type" value="Transcribed_RNA"/>
</dbReference>
<feature type="region of interest" description="Disordered" evidence="1">
    <location>
        <begin position="113"/>
        <end position="172"/>
    </location>
</feature>
<dbReference type="AlphaFoldDB" id="A0A6T7JEA2"/>
<feature type="region of interest" description="Disordered" evidence="1">
    <location>
        <begin position="190"/>
        <end position="218"/>
    </location>
</feature>
<organism evidence="2">
    <name type="scientific">Attheya septentrionalis</name>
    <dbReference type="NCBI Taxonomy" id="420275"/>
    <lineage>
        <taxon>Eukaryota</taxon>
        <taxon>Sar</taxon>
        <taxon>Stramenopiles</taxon>
        <taxon>Ochrophyta</taxon>
        <taxon>Bacillariophyta</taxon>
        <taxon>Coscinodiscophyceae</taxon>
        <taxon>Chaetocerotophycidae</taxon>
        <taxon>Chaetocerotales</taxon>
        <taxon>Attheyaceae</taxon>
        <taxon>Attheya</taxon>
    </lineage>
</organism>
<name>A0A6T7JEA2_9STRA</name>
<dbReference type="EMBL" id="HBHQ01022489">
    <property type="protein sequence ID" value="CAD9823382.1"/>
    <property type="molecule type" value="Transcribed_RNA"/>
</dbReference>
<gene>
    <name evidence="2" type="ORF">ASEP1449_LOCUS15215</name>
    <name evidence="3" type="ORF">ASEP1449_LOCUS15216</name>
</gene>